<dbReference type="EMBL" id="JAAGRQ010000028">
    <property type="protein sequence ID" value="NDY56802.1"/>
    <property type="molecule type" value="Genomic_DNA"/>
</dbReference>
<keyword evidence="2" id="KW-1185">Reference proteome</keyword>
<comment type="caution">
    <text evidence="1">The sequence shown here is derived from an EMBL/GenBank/DDBJ whole genome shotgun (WGS) entry which is preliminary data.</text>
</comment>
<dbReference type="InterPro" id="IPR021558">
    <property type="entry name" value="MazE-like"/>
</dbReference>
<sequence>MAVSMSDSSRKMRQYRARMKEKGLRAVQIWVPDVRSPDIAEALRRQSLLASSAPDEREMLDFLENVGAWGDAG</sequence>
<evidence type="ECO:0000313" key="1">
    <source>
        <dbReference type="EMBL" id="NDY56802.1"/>
    </source>
</evidence>
<organism evidence="1 2">
    <name type="scientific">Desulfolutivibrio sulfodismutans</name>
    <dbReference type="NCBI Taxonomy" id="63561"/>
    <lineage>
        <taxon>Bacteria</taxon>
        <taxon>Pseudomonadati</taxon>
        <taxon>Thermodesulfobacteriota</taxon>
        <taxon>Desulfovibrionia</taxon>
        <taxon>Desulfovibrionales</taxon>
        <taxon>Desulfovibrionaceae</taxon>
        <taxon>Desulfolutivibrio</taxon>
    </lineage>
</organism>
<accession>A0A7K3NKU5</accession>
<reference evidence="1 2" key="1">
    <citation type="submission" date="2020-02" db="EMBL/GenBank/DDBJ databases">
        <title>Comparative genomics of sulfur disproportionating microorganisms.</title>
        <authorList>
            <person name="Ward L.M."/>
            <person name="Bertran E."/>
            <person name="Johnston D.T."/>
        </authorList>
    </citation>
    <scope>NUCLEOTIDE SEQUENCE [LARGE SCALE GENOMIC DNA]</scope>
    <source>
        <strain evidence="1 2">DSM 3696</strain>
    </source>
</reference>
<name>A0A7K3NKU5_9BACT</name>
<proteinExistence type="predicted"/>
<dbReference type="RefSeq" id="WP_163301850.1">
    <property type="nucleotide sequence ID" value="NZ_JAAGRQ010000028.1"/>
</dbReference>
<dbReference type="Pfam" id="PF11455">
    <property type="entry name" value="MazE-like"/>
    <property type="match status" value="1"/>
</dbReference>
<evidence type="ECO:0000313" key="2">
    <source>
        <dbReference type="Proteomes" id="UP000469724"/>
    </source>
</evidence>
<dbReference type="Proteomes" id="UP000469724">
    <property type="component" value="Unassembled WGS sequence"/>
</dbReference>
<gene>
    <name evidence="1" type="ORF">G3N56_08605</name>
</gene>
<dbReference type="AlphaFoldDB" id="A0A7K3NKU5"/>
<protein>
    <submittedName>
        <fullName evidence="1">Antitoxin MazE family protein</fullName>
    </submittedName>
</protein>